<keyword evidence="1" id="KW-1133">Transmembrane helix</keyword>
<protein>
    <submittedName>
        <fullName evidence="2">Uncharacterized protein</fullName>
    </submittedName>
</protein>
<organism evidence="2 3">
    <name type="scientific">Candidatus Liberibacter europaeus</name>
    <dbReference type="NCBI Taxonomy" id="744859"/>
    <lineage>
        <taxon>Bacteria</taxon>
        <taxon>Pseudomonadati</taxon>
        <taxon>Pseudomonadota</taxon>
        <taxon>Alphaproteobacteria</taxon>
        <taxon>Hyphomicrobiales</taxon>
        <taxon>Rhizobiaceae</taxon>
        <taxon>Liberibacter</taxon>
    </lineage>
</organism>
<gene>
    <name evidence="2" type="ORF">C4617_03170</name>
</gene>
<dbReference type="Proteomes" id="UP000240811">
    <property type="component" value="Unassembled WGS sequence"/>
</dbReference>
<proteinExistence type="predicted"/>
<comment type="caution">
    <text evidence="2">The sequence shown here is derived from an EMBL/GenBank/DDBJ whole genome shotgun (WGS) entry which is preliminary data.</text>
</comment>
<dbReference type="AlphaFoldDB" id="A0A2T4VYG1"/>
<evidence type="ECO:0000313" key="2">
    <source>
        <dbReference type="EMBL" id="PTL86814.1"/>
    </source>
</evidence>
<reference evidence="3" key="1">
    <citation type="submission" date="2018-02" db="EMBL/GenBank/DDBJ databases">
        <title>Genome sequence of Candidatus Liberibacter europaeus.</title>
        <authorList>
            <person name="Frampton R.A."/>
            <person name="Thompson S.M."/>
            <person name="David C."/>
            <person name="Addison S.M."/>
            <person name="Smith G.R."/>
        </authorList>
    </citation>
    <scope>NUCLEOTIDE SEQUENCE [LARGE SCALE GENOMIC DNA]</scope>
</reference>
<evidence type="ECO:0000313" key="3">
    <source>
        <dbReference type="Proteomes" id="UP000240811"/>
    </source>
</evidence>
<accession>A0A2T4VYG1</accession>
<keyword evidence="1" id="KW-0472">Membrane</keyword>
<keyword evidence="1" id="KW-0812">Transmembrane</keyword>
<sequence>MYHHVDLLFRNVARLFFMEISKRDRILLRLLEDKRRSSSNSISSIKIPLDFCLVIFGSFFTGIVIFLSFLK</sequence>
<name>A0A2T4VYG1_9HYPH</name>
<feature type="transmembrane region" description="Helical" evidence="1">
    <location>
        <begin position="47"/>
        <end position="70"/>
    </location>
</feature>
<evidence type="ECO:0000256" key="1">
    <source>
        <dbReference type="SAM" id="Phobius"/>
    </source>
</evidence>
<dbReference type="EMBL" id="PSQJ01000002">
    <property type="protein sequence ID" value="PTL86814.1"/>
    <property type="molecule type" value="Genomic_DNA"/>
</dbReference>